<reference evidence="6 7" key="1">
    <citation type="submission" date="2020-02" db="EMBL/GenBank/DDBJ databases">
        <title>Ideonella bacterium strain TBM-1.</title>
        <authorList>
            <person name="Chen W.-M."/>
        </authorList>
    </citation>
    <scope>NUCLEOTIDE SEQUENCE [LARGE SCALE GENOMIC DNA]</scope>
    <source>
        <strain evidence="6 7">TBM-1</strain>
    </source>
</reference>
<dbReference type="AlphaFoldDB" id="A0A7C9PIC4"/>
<evidence type="ECO:0000256" key="4">
    <source>
        <dbReference type="ARBA" id="ARBA00023136"/>
    </source>
</evidence>
<name>A0A7C9PIC4_9BURK</name>
<dbReference type="Pfam" id="PF02485">
    <property type="entry name" value="Branch"/>
    <property type="match status" value="1"/>
</dbReference>
<organism evidence="6 7">
    <name type="scientific">Ideonella livida</name>
    <dbReference type="NCBI Taxonomy" id="2707176"/>
    <lineage>
        <taxon>Bacteria</taxon>
        <taxon>Pseudomonadati</taxon>
        <taxon>Pseudomonadota</taxon>
        <taxon>Betaproteobacteria</taxon>
        <taxon>Burkholderiales</taxon>
        <taxon>Sphaerotilaceae</taxon>
        <taxon>Ideonella</taxon>
    </lineage>
</organism>
<evidence type="ECO:0000256" key="2">
    <source>
        <dbReference type="ARBA" id="ARBA00022676"/>
    </source>
</evidence>
<keyword evidence="3 6" id="KW-0808">Transferase</keyword>
<dbReference type="PANTHER" id="PTHR31042:SF140">
    <property type="entry name" value="CORE-2_I-BRANCHING BETA-1,6-N-ACETYLGLUCOSAMINYLTRANSFERASE FAMILY PROTEIN"/>
    <property type="match status" value="1"/>
</dbReference>
<comment type="subcellular location">
    <subcellularLocation>
        <location evidence="1">Membrane</location>
        <topology evidence="1">Single-pass type II membrane protein</topology>
    </subcellularLocation>
</comment>
<dbReference type="EMBL" id="JAAGOH010000012">
    <property type="protein sequence ID" value="NDY91854.1"/>
    <property type="molecule type" value="Genomic_DNA"/>
</dbReference>
<accession>A0A7C9PIC4</accession>
<dbReference type="PANTHER" id="PTHR31042">
    <property type="entry name" value="CORE-2/I-BRANCHING BETA-1,6-N-ACETYLGLUCOSAMINYLTRANSFERASE FAMILY PROTEIN-RELATED"/>
    <property type="match status" value="1"/>
</dbReference>
<dbReference type="GO" id="GO:0016020">
    <property type="term" value="C:membrane"/>
    <property type="evidence" value="ECO:0007669"/>
    <property type="project" value="UniProtKB-SubCell"/>
</dbReference>
<evidence type="ECO:0000256" key="1">
    <source>
        <dbReference type="ARBA" id="ARBA00004606"/>
    </source>
</evidence>
<keyword evidence="2 6" id="KW-0328">Glycosyltransferase</keyword>
<keyword evidence="4" id="KW-0472">Membrane</keyword>
<keyword evidence="5" id="KW-0325">Glycoprotein</keyword>
<evidence type="ECO:0000256" key="5">
    <source>
        <dbReference type="ARBA" id="ARBA00023180"/>
    </source>
</evidence>
<keyword evidence="7" id="KW-1185">Reference proteome</keyword>
<dbReference type="Proteomes" id="UP000484255">
    <property type="component" value="Unassembled WGS sequence"/>
</dbReference>
<dbReference type="InterPro" id="IPR044174">
    <property type="entry name" value="BC10-like"/>
</dbReference>
<dbReference type="RefSeq" id="WP_163457705.1">
    <property type="nucleotide sequence ID" value="NZ_JAAGOH010000012.1"/>
</dbReference>
<sequence>MRLALLTLSAFAQDHLALVFQHWQRQASFYVHVDAKVPVSPALADIQSPHWRLMAHRHRVHWGAWSMVAAALDMLEAAYADGHDYFALISDDSAPLHAEPVLRQRLARHGDLMAGAPVDPQSHLANRFQYRYFLDVGPLNPRFAERPPMYRWGFTPEEVEQLRAALAQPQPTAPYGTFHKGKAWWGLTRESAGALLAVVRERPETLRFFSGCANPDESFFQTLYFQELGRPSRNLFMFDDFSDPKQRPRVFNAPTDPLIDTRFCFARKVRPGPEALEALGLHYRRLEQAGAPGPLPAAALWHPGAGAAPLPALPMAGPATH</sequence>
<evidence type="ECO:0000313" key="6">
    <source>
        <dbReference type="EMBL" id="NDY91854.1"/>
    </source>
</evidence>
<protein>
    <submittedName>
        <fullName evidence="6">Beta-1,6-N-acetylglucosaminyltransferase</fullName>
    </submittedName>
</protein>
<dbReference type="InterPro" id="IPR003406">
    <property type="entry name" value="Glyco_trans_14"/>
</dbReference>
<proteinExistence type="predicted"/>
<comment type="caution">
    <text evidence="6">The sequence shown here is derived from an EMBL/GenBank/DDBJ whole genome shotgun (WGS) entry which is preliminary data.</text>
</comment>
<dbReference type="GO" id="GO:0016757">
    <property type="term" value="F:glycosyltransferase activity"/>
    <property type="evidence" value="ECO:0007669"/>
    <property type="project" value="UniProtKB-KW"/>
</dbReference>
<gene>
    <name evidence="6" type="ORF">G3A44_11720</name>
</gene>
<evidence type="ECO:0000313" key="7">
    <source>
        <dbReference type="Proteomes" id="UP000484255"/>
    </source>
</evidence>
<evidence type="ECO:0000256" key="3">
    <source>
        <dbReference type="ARBA" id="ARBA00022679"/>
    </source>
</evidence>